<evidence type="ECO:0000313" key="3">
    <source>
        <dbReference type="EMBL" id="CAH9055667.1"/>
    </source>
</evidence>
<sequence length="197" mass="22167">MKLPLTRDAHYYSQFMSPSQSKALFEFLMDNYDLSEPEVIDFPDGSQKQILPWRMIFLDTQLAESGGFALHHGRQATSFELLEQLRQEIVKLTGCELAVAVCLYYPDGEESLGFHSDLPAFGSTDVIASISLGAQREFLIRSQTNHDEQHHVTLESGSLLVMGKGFQDIYEHALAKGDSTTGPRFNISFRRFGNSKI</sequence>
<dbReference type="Gene3D" id="2.60.120.590">
    <property type="entry name" value="Alpha-ketoglutarate-dependent dioxygenase AlkB-like"/>
    <property type="match status" value="1"/>
</dbReference>
<keyword evidence="4" id="KW-1185">Reference proteome</keyword>
<dbReference type="PROSITE" id="PS51471">
    <property type="entry name" value="FE2OG_OXY"/>
    <property type="match status" value="1"/>
</dbReference>
<name>A0A9W4QVX9_9GAMM</name>
<dbReference type="PANTHER" id="PTHR31212">
    <property type="entry name" value="ALPHA-KETOGLUTARATE-DEPENDENT DIOXYGENASE ALKB HOMOLOG 3"/>
    <property type="match status" value="1"/>
</dbReference>
<dbReference type="InterPro" id="IPR032854">
    <property type="entry name" value="ALKBH3"/>
</dbReference>
<organism evidence="3 4">
    <name type="scientific">Pseudoalteromonas holothuriae</name>
    <dbReference type="NCBI Taxonomy" id="2963714"/>
    <lineage>
        <taxon>Bacteria</taxon>
        <taxon>Pseudomonadati</taxon>
        <taxon>Pseudomonadota</taxon>
        <taxon>Gammaproteobacteria</taxon>
        <taxon>Alteromonadales</taxon>
        <taxon>Pseudoalteromonadaceae</taxon>
        <taxon>Pseudoalteromonas</taxon>
    </lineage>
</organism>
<evidence type="ECO:0000313" key="4">
    <source>
        <dbReference type="Proteomes" id="UP001152467"/>
    </source>
</evidence>
<dbReference type="SUPFAM" id="SSF51197">
    <property type="entry name" value="Clavaminate synthase-like"/>
    <property type="match status" value="1"/>
</dbReference>
<dbReference type="AlphaFoldDB" id="A0A9W4QVX9"/>
<gene>
    <name evidence="3" type="ORF">PSECIP111854_01624</name>
    <name evidence="2" type="ORF">PSECIP111951_00928</name>
</gene>
<dbReference type="EMBL" id="CAMAPD010000003">
    <property type="protein sequence ID" value="CAH9053956.1"/>
    <property type="molecule type" value="Genomic_DNA"/>
</dbReference>
<protein>
    <recommendedName>
        <fullName evidence="1">Fe2OG dioxygenase domain-containing protein</fullName>
    </recommendedName>
</protein>
<dbReference type="Proteomes" id="UP001152485">
    <property type="component" value="Unassembled WGS sequence"/>
</dbReference>
<dbReference type="GO" id="GO:0006307">
    <property type="term" value="P:DNA alkylation repair"/>
    <property type="evidence" value="ECO:0007669"/>
    <property type="project" value="InterPro"/>
</dbReference>
<dbReference type="Proteomes" id="UP001152467">
    <property type="component" value="Unassembled WGS sequence"/>
</dbReference>
<feature type="domain" description="Fe2OG dioxygenase" evidence="1">
    <location>
        <begin position="91"/>
        <end position="193"/>
    </location>
</feature>
<evidence type="ECO:0000313" key="2">
    <source>
        <dbReference type="EMBL" id="CAH9053956.1"/>
    </source>
</evidence>
<evidence type="ECO:0000259" key="1">
    <source>
        <dbReference type="PROSITE" id="PS51471"/>
    </source>
</evidence>
<comment type="caution">
    <text evidence="3">The sequence shown here is derived from an EMBL/GenBank/DDBJ whole genome shotgun (WGS) entry which is preliminary data.</text>
</comment>
<dbReference type="GO" id="GO:0051213">
    <property type="term" value="F:dioxygenase activity"/>
    <property type="evidence" value="ECO:0007669"/>
    <property type="project" value="InterPro"/>
</dbReference>
<evidence type="ECO:0000313" key="5">
    <source>
        <dbReference type="Proteomes" id="UP001152485"/>
    </source>
</evidence>
<accession>A0A9W4QVX9</accession>
<dbReference type="InterPro" id="IPR037151">
    <property type="entry name" value="AlkB-like_sf"/>
</dbReference>
<dbReference type="InterPro" id="IPR027450">
    <property type="entry name" value="AlkB-like"/>
</dbReference>
<dbReference type="EMBL" id="CAMAPC010000005">
    <property type="protein sequence ID" value="CAH9055667.1"/>
    <property type="molecule type" value="Genomic_DNA"/>
</dbReference>
<dbReference type="RefSeq" id="WP_261592114.1">
    <property type="nucleotide sequence ID" value="NZ_CAMAPC010000005.1"/>
</dbReference>
<dbReference type="Pfam" id="PF13532">
    <property type="entry name" value="2OG-FeII_Oxy_2"/>
    <property type="match status" value="1"/>
</dbReference>
<dbReference type="PANTHER" id="PTHR31212:SF4">
    <property type="entry name" value="ALPHA-KETOGLUTARATE-DEPENDENT DIOXYGENASE ALKB HOMOLOG 3"/>
    <property type="match status" value="1"/>
</dbReference>
<reference evidence="3 5" key="1">
    <citation type="submission" date="2022-07" db="EMBL/GenBank/DDBJ databases">
        <authorList>
            <person name="Criscuolo A."/>
        </authorList>
    </citation>
    <scope>NUCLEOTIDE SEQUENCE</scope>
    <source>
        <strain evidence="5">CIP 111951</strain>
        <strain evidence="3">CIP111854</strain>
        <strain evidence="2">CIP111951</strain>
    </source>
</reference>
<dbReference type="InterPro" id="IPR005123">
    <property type="entry name" value="Oxoglu/Fe-dep_dioxygenase_dom"/>
</dbReference>
<proteinExistence type="predicted"/>